<dbReference type="InterPro" id="IPR052021">
    <property type="entry name" value="Type-I_RS_S_subunit"/>
</dbReference>
<feature type="domain" description="Type I restriction modification DNA specificity" evidence="4">
    <location>
        <begin position="233"/>
        <end position="393"/>
    </location>
</feature>
<dbReference type="EMBL" id="ABCK01000005">
    <property type="protein sequence ID" value="EDM28290.1"/>
    <property type="molecule type" value="Genomic_DNA"/>
</dbReference>
<evidence type="ECO:0000313" key="5">
    <source>
        <dbReference type="EMBL" id="EDM28290.1"/>
    </source>
</evidence>
<dbReference type="RefSeq" id="WP_007277735.1">
    <property type="nucleotide sequence ID" value="NZ_ABCK01000005.1"/>
</dbReference>
<gene>
    <name evidence="5" type="ORF">LNTAR_10256</name>
</gene>
<dbReference type="Gene3D" id="1.10.287.1120">
    <property type="entry name" value="Bipartite methylase S protein"/>
    <property type="match status" value="1"/>
</dbReference>
<evidence type="ECO:0000259" key="4">
    <source>
        <dbReference type="Pfam" id="PF01420"/>
    </source>
</evidence>
<dbReference type="GO" id="GO:0003677">
    <property type="term" value="F:DNA binding"/>
    <property type="evidence" value="ECO:0007669"/>
    <property type="project" value="UniProtKB-KW"/>
</dbReference>
<protein>
    <submittedName>
        <fullName evidence="5">Type I restriction-modification system specificity subunit</fullName>
    </submittedName>
</protein>
<dbReference type="PANTHER" id="PTHR30408">
    <property type="entry name" value="TYPE-1 RESTRICTION ENZYME ECOKI SPECIFICITY PROTEIN"/>
    <property type="match status" value="1"/>
</dbReference>
<evidence type="ECO:0000256" key="2">
    <source>
        <dbReference type="ARBA" id="ARBA00022747"/>
    </source>
</evidence>
<dbReference type="OrthoDB" id="9795776at2"/>
<dbReference type="InterPro" id="IPR044946">
    <property type="entry name" value="Restrct_endonuc_typeI_TRD_sf"/>
</dbReference>
<dbReference type="PANTHER" id="PTHR30408:SF12">
    <property type="entry name" value="TYPE I RESTRICTION ENZYME MJAVIII SPECIFICITY SUBUNIT"/>
    <property type="match status" value="1"/>
</dbReference>
<evidence type="ECO:0000256" key="1">
    <source>
        <dbReference type="ARBA" id="ARBA00010923"/>
    </source>
</evidence>
<reference evidence="5 6" key="1">
    <citation type="journal article" date="2010" name="J. Bacteriol.">
        <title>Genome sequence of Lentisphaera araneosa HTCC2155T, the type species of the order Lentisphaerales in the phylum Lentisphaerae.</title>
        <authorList>
            <person name="Thrash J.C."/>
            <person name="Cho J.C."/>
            <person name="Vergin K.L."/>
            <person name="Morris R.M."/>
            <person name="Giovannoni S.J."/>
        </authorList>
    </citation>
    <scope>NUCLEOTIDE SEQUENCE [LARGE SCALE GENOMIC DNA]</scope>
    <source>
        <strain evidence="5 6">HTCC2155</strain>
    </source>
</reference>
<dbReference type="REBASE" id="26129">
    <property type="entry name" value="S.LarORF10251P"/>
</dbReference>
<evidence type="ECO:0000313" key="6">
    <source>
        <dbReference type="Proteomes" id="UP000004947"/>
    </source>
</evidence>
<evidence type="ECO:0000256" key="3">
    <source>
        <dbReference type="ARBA" id="ARBA00023125"/>
    </source>
</evidence>
<dbReference type="Gene3D" id="3.90.220.20">
    <property type="entry name" value="DNA methylase specificity domains"/>
    <property type="match status" value="2"/>
</dbReference>
<dbReference type="STRING" id="313628.LNTAR_10256"/>
<feature type="domain" description="Type I restriction modification DNA specificity" evidence="4">
    <location>
        <begin position="19"/>
        <end position="204"/>
    </location>
</feature>
<keyword evidence="6" id="KW-1185">Reference proteome</keyword>
<comment type="similarity">
    <text evidence="1">Belongs to the type-I restriction system S methylase family.</text>
</comment>
<accession>A6DIK4</accession>
<dbReference type="InterPro" id="IPR000055">
    <property type="entry name" value="Restrct_endonuc_typeI_TRD"/>
</dbReference>
<dbReference type="CDD" id="cd17262">
    <property type="entry name" value="RMtype1_S_Aco12261I-TRD2-CR2"/>
    <property type="match status" value="1"/>
</dbReference>
<dbReference type="AlphaFoldDB" id="A6DIK4"/>
<organism evidence="5 6">
    <name type="scientific">Lentisphaera araneosa HTCC2155</name>
    <dbReference type="NCBI Taxonomy" id="313628"/>
    <lineage>
        <taxon>Bacteria</taxon>
        <taxon>Pseudomonadati</taxon>
        <taxon>Lentisphaerota</taxon>
        <taxon>Lentisphaeria</taxon>
        <taxon>Lentisphaerales</taxon>
        <taxon>Lentisphaeraceae</taxon>
        <taxon>Lentisphaera</taxon>
    </lineage>
</organism>
<name>A6DIK4_9BACT</name>
<comment type="caution">
    <text evidence="5">The sequence shown here is derived from an EMBL/GenBank/DDBJ whole genome shotgun (WGS) entry which is preliminary data.</text>
</comment>
<dbReference type="GO" id="GO:0009307">
    <property type="term" value="P:DNA restriction-modification system"/>
    <property type="evidence" value="ECO:0007669"/>
    <property type="project" value="UniProtKB-KW"/>
</dbReference>
<dbReference type="SUPFAM" id="SSF116734">
    <property type="entry name" value="DNA methylase specificity domain"/>
    <property type="match status" value="2"/>
</dbReference>
<dbReference type="Pfam" id="PF01420">
    <property type="entry name" value="Methylase_S"/>
    <property type="match status" value="2"/>
</dbReference>
<sequence>MHNNSVEPVLRFKGLNGCWKESPLMEVADIIDGDRGSNYPSGDDLNTSGHTLFLNASNVTKSGFIFNTNQYIIKKKSDAMGNGMLSLDDIIITSRGSVGNVAWYSGEIHQEIPFARINSGMLIIRCKNMLTPTFITCLLMSPLGRRQISTITFGSAQPQLTKKDVSIFTVSFPVDKQEQAKIGKYFQQVDKLINNHQEKHKKLQNIKKAMLKKMFPQAGQSVPEIRFKGFSGDWEFQTLDEVATKHDNSRVPITAKDRIAGVTPYYGANGIQDYVEGFTHEGEYVLLAEDGANDLKNYPINYVTGKIWVNNHAHVLQGKNYKTSTLYLKYAISQIDIEPFLVGGGRAKLNASVMMNLGLSLPEKIQEQEKIGSYFKSLDNLISQHDQQIQKLQNIKQACLSKMFV</sequence>
<keyword evidence="3" id="KW-0238">DNA-binding</keyword>
<keyword evidence="2" id="KW-0680">Restriction system</keyword>
<proteinExistence type="inferred from homology"/>
<dbReference type="Proteomes" id="UP000004947">
    <property type="component" value="Unassembled WGS sequence"/>
</dbReference>
<dbReference type="eggNOG" id="COG0732">
    <property type="taxonomic scope" value="Bacteria"/>
</dbReference>